<dbReference type="EMBL" id="NRSG01000099">
    <property type="protein sequence ID" value="MBK1659402.1"/>
    <property type="molecule type" value="Genomic_DNA"/>
</dbReference>
<dbReference type="Proteomes" id="UP000697995">
    <property type="component" value="Unassembled WGS sequence"/>
</dbReference>
<sequence>MTTDSLPPAGLAPDRPASRVRGVATDRPWAWLAAGWQDMLACRPIALAYGGAVCLAGWVLSLLLFEAGTLWAILPTTSGFFLVGPLLAAGLYEASRVREAGRAPTLADILAPFRRNGSQIALIGVALLVVHLFWVRIAGLIFMLFFGMNGIPSLERLPQAMLQSGQLLPFLVIGTGFGCVLAAASFAISALSLPMLVDREISALEAITVSIQAVLENWRPMLLWAGLIVVFTGLALVPFYLGLVLVFPLVGHATWHAYRDIVAR</sequence>
<evidence type="ECO:0000313" key="2">
    <source>
        <dbReference type="EMBL" id="MBK1659402.1"/>
    </source>
</evidence>
<feature type="transmembrane region" description="Helical" evidence="1">
    <location>
        <begin position="71"/>
        <end position="92"/>
    </location>
</feature>
<keyword evidence="1" id="KW-1133">Transmembrane helix</keyword>
<feature type="transmembrane region" description="Helical" evidence="1">
    <location>
        <begin position="120"/>
        <end position="147"/>
    </location>
</feature>
<comment type="caution">
    <text evidence="2">The sequence shown here is derived from an EMBL/GenBank/DDBJ whole genome shotgun (WGS) entry which is preliminary data.</text>
</comment>
<evidence type="ECO:0000313" key="3">
    <source>
        <dbReference type="Proteomes" id="UP000697995"/>
    </source>
</evidence>
<evidence type="ECO:0000256" key="1">
    <source>
        <dbReference type="SAM" id="Phobius"/>
    </source>
</evidence>
<reference evidence="2 3" key="1">
    <citation type="journal article" date="2020" name="Microorganisms">
        <title>Osmotic Adaptation and Compatible Solute Biosynthesis of Phototrophic Bacteria as Revealed from Genome Analyses.</title>
        <authorList>
            <person name="Imhoff J.F."/>
            <person name="Rahn T."/>
            <person name="Kunzel S."/>
            <person name="Keller A."/>
            <person name="Neulinger S.C."/>
        </authorList>
    </citation>
    <scope>NUCLEOTIDE SEQUENCE [LARGE SCALE GENOMIC DNA]</scope>
    <source>
        <strain evidence="2 3">DSM 15382</strain>
    </source>
</reference>
<name>A0ABS1CZR3_9PROT</name>
<protein>
    <recommendedName>
        <fullName evidence="4">DUF2189 domain-containing protein</fullName>
    </recommendedName>
</protein>
<keyword evidence="1" id="KW-0812">Transmembrane</keyword>
<dbReference type="InterPro" id="IPR018692">
    <property type="entry name" value="DUF2189"/>
</dbReference>
<accession>A0ABS1CZR3</accession>
<dbReference type="RefSeq" id="WP_133220316.1">
    <property type="nucleotide sequence ID" value="NZ_NRSG01000099.1"/>
</dbReference>
<dbReference type="Pfam" id="PF09955">
    <property type="entry name" value="DUF2189"/>
    <property type="match status" value="1"/>
</dbReference>
<keyword evidence="3" id="KW-1185">Reference proteome</keyword>
<organism evidence="2 3">
    <name type="scientific">Paracraurococcus ruber</name>
    <dbReference type="NCBI Taxonomy" id="77675"/>
    <lineage>
        <taxon>Bacteria</taxon>
        <taxon>Pseudomonadati</taxon>
        <taxon>Pseudomonadota</taxon>
        <taxon>Alphaproteobacteria</taxon>
        <taxon>Acetobacterales</taxon>
        <taxon>Roseomonadaceae</taxon>
        <taxon>Paracraurococcus</taxon>
    </lineage>
</organism>
<proteinExistence type="predicted"/>
<feature type="transmembrane region" description="Helical" evidence="1">
    <location>
        <begin position="222"/>
        <end position="250"/>
    </location>
</feature>
<evidence type="ECO:0008006" key="4">
    <source>
        <dbReference type="Google" id="ProtNLM"/>
    </source>
</evidence>
<keyword evidence="1" id="KW-0472">Membrane</keyword>
<feature type="transmembrane region" description="Helical" evidence="1">
    <location>
        <begin position="46"/>
        <end position="65"/>
    </location>
</feature>
<feature type="transmembrane region" description="Helical" evidence="1">
    <location>
        <begin position="167"/>
        <end position="191"/>
    </location>
</feature>
<gene>
    <name evidence="2" type="ORF">CKO45_14270</name>
</gene>